<dbReference type="GO" id="GO:0052621">
    <property type="term" value="F:diguanylate cyclase activity"/>
    <property type="evidence" value="ECO:0007669"/>
    <property type="project" value="TreeGrafter"/>
</dbReference>
<dbReference type="Proteomes" id="UP000077355">
    <property type="component" value="Unassembled WGS sequence"/>
</dbReference>
<name>A0A168JN10_9BACL</name>
<dbReference type="InterPro" id="IPR029787">
    <property type="entry name" value="Nucleotide_cyclase"/>
</dbReference>
<dbReference type="GO" id="GO:1902201">
    <property type="term" value="P:negative regulation of bacterial-type flagellum-dependent cell motility"/>
    <property type="evidence" value="ECO:0007669"/>
    <property type="project" value="TreeGrafter"/>
</dbReference>
<evidence type="ECO:0000256" key="4">
    <source>
        <dbReference type="ARBA" id="ARBA00022989"/>
    </source>
</evidence>
<dbReference type="EMBL" id="LVJI01000024">
    <property type="protein sequence ID" value="OAB43973.1"/>
    <property type="molecule type" value="Genomic_DNA"/>
</dbReference>
<keyword evidence="9" id="KW-1185">Reference proteome</keyword>
<dbReference type="Pfam" id="PF02743">
    <property type="entry name" value="dCache_1"/>
    <property type="match status" value="1"/>
</dbReference>
<dbReference type="Pfam" id="PF00990">
    <property type="entry name" value="GGDEF"/>
    <property type="match status" value="1"/>
</dbReference>
<proteinExistence type="predicted"/>
<evidence type="ECO:0000256" key="1">
    <source>
        <dbReference type="ARBA" id="ARBA00004651"/>
    </source>
</evidence>
<keyword evidence="4" id="KW-1133">Transmembrane helix</keyword>
<sequence>MLVIGSVLITAVLGGYMAYSNNANSLSSSYLENNYHYAQKLSSNTSDLLNVMQNNISYIAEIAGQESFSQKDLDIVYRGNDQYFNSIIISNSKREVQFINPGDTGVDVGTLLTSDASLQASLARIPMISEPYVAVSGRLILMVSAPIYNDRGTYIGFAGGTLYLQEDNALSKLLMEHFYGNGSYVYVSDQQGRLIYHPIIERVNEIVQNNEVIERGLSGQSGSQNVVNSKGKSFFAGFAYEPISEWVIVSQTPTAILDKPLRDMLISLLIKDIPLFLIILIVAARVSYYISTPLYRLAQFSEEAFDSKKANPPSLPKISSVIYEVNQLHKSMGKYLNLLNEEIQIDGLTGLSNRKTFDLNIQEWYEEKIPFALILIDMDHFKQINDTYGHARGDEVLKFVASQLRLVATPRDVCFRYGGEEFGILVKFAERQSVLDMAELLRKKIAKSECPNEDKGITISIGVALSDPLSGGPEKVIEFADRALYQSKKEGRNRTNIYED</sequence>
<gene>
    <name evidence="8" type="ORF">PBAT_16385</name>
    <name evidence="7" type="ORF">PBAT_22440</name>
</gene>
<dbReference type="CDD" id="cd01949">
    <property type="entry name" value="GGDEF"/>
    <property type="match status" value="1"/>
</dbReference>
<dbReference type="SUPFAM" id="SSF103190">
    <property type="entry name" value="Sensory domain-like"/>
    <property type="match status" value="1"/>
</dbReference>
<dbReference type="GO" id="GO:0043709">
    <property type="term" value="P:cell adhesion involved in single-species biofilm formation"/>
    <property type="evidence" value="ECO:0007669"/>
    <property type="project" value="TreeGrafter"/>
</dbReference>
<organism evidence="7 9">
    <name type="scientific">Paenibacillus antarcticus</name>
    <dbReference type="NCBI Taxonomy" id="253703"/>
    <lineage>
        <taxon>Bacteria</taxon>
        <taxon>Bacillati</taxon>
        <taxon>Bacillota</taxon>
        <taxon>Bacilli</taxon>
        <taxon>Bacillales</taxon>
        <taxon>Paenibacillaceae</taxon>
        <taxon>Paenibacillus</taxon>
    </lineage>
</organism>
<dbReference type="GO" id="GO:0005886">
    <property type="term" value="C:plasma membrane"/>
    <property type="evidence" value="ECO:0007669"/>
    <property type="project" value="UniProtKB-SubCell"/>
</dbReference>
<dbReference type="SMART" id="SM00267">
    <property type="entry name" value="GGDEF"/>
    <property type="match status" value="1"/>
</dbReference>
<dbReference type="Gene3D" id="3.30.70.270">
    <property type="match status" value="1"/>
</dbReference>
<comment type="caution">
    <text evidence="7">The sequence shown here is derived from an EMBL/GenBank/DDBJ whole genome shotgun (WGS) entry which is preliminary data.</text>
</comment>
<keyword evidence="3" id="KW-0812">Transmembrane</keyword>
<dbReference type="InterPro" id="IPR000160">
    <property type="entry name" value="GGDEF_dom"/>
</dbReference>
<dbReference type="CDD" id="cd18773">
    <property type="entry name" value="PDC1_HK_sensor"/>
    <property type="match status" value="1"/>
</dbReference>
<dbReference type="InterPro" id="IPR043128">
    <property type="entry name" value="Rev_trsase/Diguanyl_cyclase"/>
</dbReference>
<evidence type="ECO:0000256" key="3">
    <source>
        <dbReference type="ARBA" id="ARBA00022692"/>
    </source>
</evidence>
<comment type="subcellular location">
    <subcellularLocation>
        <location evidence="1">Cell membrane</location>
        <topology evidence="1">Multi-pass membrane protein</topology>
    </subcellularLocation>
</comment>
<dbReference type="PANTHER" id="PTHR45138:SF9">
    <property type="entry name" value="DIGUANYLATE CYCLASE DGCM-RELATED"/>
    <property type="match status" value="1"/>
</dbReference>
<dbReference type="NCBIfam" id="TIGR00254">
    <property type="entry name" value="GGDEF"/>
    <property type="match status" value="1"/>
</dbReference>
<dbReference type="AlphaFoldDB" id="A0A168JN10"/>
<accession>A0A168JN10</accession>
<dbReference type="Gene3D" id="3.30.450.20">
    <property type="entry name" value="PAS domain"/>
    <property type="match status" value="1"/>
</dbReference>
<dbReference type="FunFam" id="3.30.70.270:FF:000001">
    <property type="entry name" value="Diguanylate cyclase domain protein"/>
    <property type="match status" value="1"/>
</dbReference>
<evidence type="ECO:0000256" key="5">
    <source>
        <dbReference type="ARBA" id="ARBA00023136"/>
    </source>
</evidence>
<evidence type="ECO:0000259" key="6">
    <source>
        <dbReference type="PROSITE" id="PS50887"/>
    </source>
</evidence>
<evidence type="ECO:0000313" key="7">
    <source>
        <dbReference type="EMBL" id="OAB40856.1"/>
    </source>
</evidence>
<dbReference type="InterPro" id="IPR050469">
    <property type="entry name" value="Diguanylate_Cyclase"/>
</dbReference>
<dbReference type="EMBL" id="LVJI01000052">
    <property type="protein sequence ID" value="OAB40856.1"/>
    <property type="molecule type" value="Genomic_DNA"/>
</dbReference>
<dbReference type="PANTHER" id="PTHR45138">
    <property type="entry name" value="REGULATORY COMPONENTS OF SENSORY TRANSDUCTION SYSTEM"/>
    <property type="match status" value="1"/>
</dbReference>
<dbReference type="InterPro" id="IPR033479">
    <property type="entry name" value="dCache_1"/>
</dbReference>
<feature type="domain" description="GGDEF" evidence="6">
    <location>
        <begin position="369"/>
        <end position="500"/>
    </location>
</feature>
<keyword evidence="5" id="KW-0472">Membrane</keyword>
<dbReference type="InterPro" id="IPR029151">
    <property type="entry name" value="Sensor-like_sf"/>
</dbReference>
<keyword evidence="2" id="KW-1003">Cell membrane</keyword>
<dbReference type="SUPFAM" id="SSF55073">
    <property type="entry name" value="Nucleotide cyclase"/>
    <property type="match status" value="1"/>
</dbReference>
<evidence type="ECO:0000256" key="2">
    <source>
        <dbReference type="ARBA" id="ARBA00022475"/>
    </source>
</evidence>
<protein>
    <recommendedName>
        <fullName evidence="6">GGDEF domain-containing protein</fullName>
    </recommendedName>
</protein>
<evidence type="ECO:0000313" key="9">
    <source>
        <dbReference type="Proteomes" id="UP000077355"/>
    </source>
</evidence>
<evidence type="ECO:0000313" key="8">
    <source>
        <dbReference type="EMBL" id="OAB43973.1"/>
    </source>
</evidence>
<reference evidence="7 9" key="1">
    <citation type="submission" date="2016-03" db="EMBL/GenBank/DDBJ databases">
        <title>Draft genome sequence of Paenibacillus antarcticus CECT 5836.</title>
        <authorList>
            <person name="Shin S.-K."/>
            <person name="Yi H."/>
        </authorList>
    </citation>
    <scope>NUCLEOTIDE SEQUENCE [LARGE SCALE GENOMIC DNA]</scope>
    <source>
        <strain evidence="7 9">CECT 5836</strain>
    </source>
</reference>
<dbReference type="OrthoDB" id="9759607at2"/>
<dbReference type="PROSITE" id="PS50887">
    <property type="entry name" value="GGDEF"/>
    <property type="match status" value="1"/>
</dbReference>